<evidence type="ECO:0000313" key="2">
    <source>
        <dbReference type="Proteomes" id="UP000315010"/>
    </source>
</evidence>
<organism evidence="1 2">
    <name type="scientific">Novipirellula herctigrandis</name>
    <dbReference type="NCBI Taxonomy" id="2527986"/>
    <lineage>
        <taxon>Bacteria</taxon>
        <taxon>Pseudomonadati</taxon>
        <taxon>Planctomycetota</taxon>
        <taxon>Planctomycetia</taxon>
        <taxon>Pirellulales</taxon>
        <taxon>Pirellulaceae</taxon>
        <taxon>Novipirellula</taxon>
    </lineage>
</organism>
<gene>
    <name evidence="1" type="ORF">CA13_26470</name>
</gene>
<accession>A0A5C5Z1E5</accession>
<keyword evidence="2" id="KW-1185">Reference proteome</keyword>
<dbReference type="EMBL" id="SJPJ01000001">
    <property type="protein sequence ID" value="TWT81198.1"/>
    <property type="molecule type" value="Genomic_DNA"/>
</dbReference>
<reference evidence="1 2" key="1">
    <citation type="submission" date="2019-02" db="EMBL/GenBank/DDBJ databases">
        <title>Deep-cultivation of Planctomycetes and their phenomic and genomic characterization uncovers novel biology.</title>
        <authorList>
            <person name="Wiegand S."/>
            <person name="Jogler M."/>
            <person name="Boedeker C."/>
            <person name="Pinto D."/>
            <person name="Vollmers J."/>
            <person name="Rivas-Marin E."/>
            <person name="Kohn T."/>
            <person name="Peeters S.H."/>
            <person name="Heuer A."/>
            <person name="Rast P."/>
            <person name="Oberbeckmann S."/>
            <person name="Bunk B."/>
            <person name="Jeske O."/>
            <person name="Meyerdierks A."/>
            <person name="Storesund J.E."/>
            <person name="Kallscheuer N."/>
            <person name="Luecker S."/>
            <person name="Lage O.M."/>
            <person name="Pohl T."/>
            <person name="Merkel B.J."/>
            <person name="Hornburger P."/>
            <person name="Mueller R.-W."/>
            <person name="Bruemmer F."/>
            <person name="Labrenz M."/>
            <person name="Spormann A.M."/>
            <person name="Op Den Camp H."/>
            <person name="Overmann J."/>
            <person name="Amann R."/>
            <person name="Jetten M.S.M."/>
            <person name="Mascher T."/>
            <person name="Medema M.H."/>
            <person name="Devos D.P."/>
            <person name="Kaster A.-K."/>
            <person name="Ovreas L."/>
            <person name="Rohde M."/>
            <person name="Galperin M.Y."/>
            <person name="Jogler C."/>
        </authorList>
    </citation>
    <scope>NUCLEOTIDE SEQUENCE [LARGE SCALE GENOMIC DNA]</scope>
    <source>
        <strain evidence="1 2">CA13</strain>
    </source>
</reference>
<proteinExistence type="predicted"/>
<comment type="caution">
    <text evidence="1">The sequence shown here is derived from an EMBL/GenBank/DDBJ whole genome shotgun (WGS) entry which is preliminary data.</text>
</comment>
<protein>
    <submittedName>
        <fullName evidence="1">Uncharacterized protein</fullName>
    </submittedName>
</protein>
<dbReference type="Proteomes" id="UP000315010">
    <property type="component" value="Unassembled WGS sequence"/>
</dbReference>
<dbReference type="RefSeq" id="WP_146396959.1">
    <property type="nucleotide sequence ID" value="NZ_SJPJ01000001.1"/>
</dbReference>
<name>A0A5C5Z1E5_9BACT</name>
<dbReference type="AlphaFoldDB" id="A0A5C5Z1E5"/>
<sequence length="98" mass="11037">MINALQSECAATAPKQYTPALTYNQDKLDELRRLAEGTVWRAIAYSNHADVRNGQLFVDGGRADEMQIRLTRYNNVHDGHRLSLAAFYFARMFGGASE</sequence>
<evidence type="ECO:0000313" key="1">
    <source>
        <dbReference type="EMBL" id="TWT81198.1"/>
    </source>
</evidence>